<dbReference type="Proteomes" id="UP000030403">
    <property type="component" value="Unassembled WGS sequence"/>
</dbReference>
<sequence length="92" mass="10183">MKKTFLLGLLILLLSAIIAIFNVDLFLKVTLIISGGSIIISGLFLRVFKGGKNYDINIDPNQDRGDRRLGLKIASFGLPFIITAITLLLIFY</sequence>
<comment type="caution">
    <text evidence="2">The sequence shown here is derived from an EMBL/GenBank/DDBJ whole genome shotgun (WGS) entry which is preliminary data.</text>
</comment>
<feature type="transmembrane region" description="Helical" evidence="1">
    <location>
        <begin position="29"/>
        <end position="48"/>
    </location>
</feature>
<proteinExistence type="predicted"/>
<keyword evidence="3" id="KW-1185">Reference proteome</keyword>
<keyword evidence="1" id="KW-1133">Transmembrane helix</keyword>
<protein>
    <recommendedName>
        <fullName evidence="4">DUF5316 domain-containing protein</fullName>
    </recommendedName>
</protein>
<keyword evidence="1" id="KW-0472">Membrane</keyword>
<evidence type="ECO:0008006" key="4">
    <source>
        <dbReference type="Google" id="ProtNLM"/>
    </source>
</evidence>
<name>A0A0A5G470_9BACI</name>
<evidence type="ECO:0000256" key="1">
    <source>
        <dbReference type="SAM" id="Phobius"/>
    </source>
</evidence>
<feature type="transmembrane region" description="Helical" evidence="1">
    <location>
        <begin position="69"/>
        <end position="91"/>
    </location>
</feature>
<organism evidence="2 3">
    <name type="scientific">Pontibacillus marinus BH030004 = DSM 16465</name>
    <dbReference type="NCBI Taxonomy" id="1385511"/>
    <lineage>
        <taxon>Bacteria</taxon>
        <taxon>Bacillati</taxon>
        <taxon>Bacillota</taxon>
        <taxon>Bacilli</taxon>
        <taxon>Bacillales</taxon>
        <taxon>Bacillaceae</taxon>
        <taxon>Pontibacillus</taxon>
    </lineage>
</organism>
<dbReference type="EMBL" id="AVPF01000035">
    <property type="protein sequence ID" value="KGX85928.1"/>
    <property type="molecule type" value="Genomic_DNA"/>
</dbReference>
<dbReference type="AlphaFoldDB" id="A0A0A5G470"/>
<reference evidence="2 3" key="1">
    <citation type="submission" date="2013-08" db="EMBL/GenBank/DDBJ databases">
        <authorList>
            <person name="Huang J."/>
            <person name="Wang G."/>
        </authorList>
    </citation>
    <scope>NUCLEOTIDE SEQUENCE [LARGE SCALE GENOMIC DNA]</scope>
    <source>
        <strain evidence="2 3">BH030004</strain>
    </source>
</reference>
<dbReference type="STRING" id="1385511.GCA_000425225_02286"/>
<dbReference type="RefSeq" id="WP_027448750.1">
    <property type="nucleotide sequence ID" value="NZ_KE384336.1"/>
</dbReference>
<gene>
    <name evidence="2" type="ORF">N783_13125</name>
</gene>
<keyword evidence="1" id="KW-0812">Transmembrane</keyword>
<accession>A0A0A5G470</accession>
<evidence type="ECO:0000313" key="3">
    <source>
        <dbReference type="Proteomes" id="UP000030403"/>
    </source>
</evidence>
<evidence type="ECO:0000313" key="2">
    <source>
        <dbReference type="EMBL" id="KGX85928.1"/>
    </source>
</evidence>